<reference evidence="2 3" key="1">
    <citation type="submission" date="2020-06" db="EMBL/GenBank/DDBJ databases">
        <title>Transcriptomic and genomic resources for Thalictrum thalictroides and T. hernandezii: Facilitating candidate gene discovery in an emerging model plant lineage.</title>
        <authorList>
            <person name="Arias T."/>
            <person name="Riano-Pachon D.M."/>
            <person name="Di Stilio V.S."/>
        </authorList>
    </citation>
    <scope>NUCLEOTIDE SEQUENCE [LARGE SCALE GENOMIC DNA]</scope>
    <source>
        <strain evidence="3">cv. WT478/WT964</strain>
        <tissue evidence="2">Leaves</tissue>
    </source>
</reference>
<keyword evidence="3" id="KW-1185">Reference proteome</keyword>
<feature type="region of interest" description="Disordered" evidence="1">
    <location>
        <begin position="1"/>
        <end position="30"/>
    </location>
</feature>
<protein>
    <submittedName>
        <fullName evidence="2">Uncharacterized protein</fullName>
    </submittedName>
</protein>
<dbReference type="Proteomes" id="UP000554482">
    <property type="component" value="Unassembled WGS sequence"/>
</dbReference>
<accession>A0A7J6WEM9</accession>
<evidence type="ECO:0000313" key="2">
    <source>
        <dbReference type="EMBL" id="KAF5195906.1"/>
    </source>
</evidence>
<comment type="caution">
    <text evidence="2">The sequence shown here is derived from an EMBL/GenBank/DDBJ whole genome shotgun (WGS) entry which is preliminary data.</text>
</comment>
<dbReference type="AlphaFoldDB" id="A0A7J6WEM9"/>
<proteinExistence type="predicted"/>
<dbReference type="EMBL" id="JABWDY010016710">
    <property type="protein sequence ID" value="KAF5195906.1"/>
    <property type="molecule type" value="Genomic_DNA"/>
</dbReference>
<organism evidence="2 3">
    <name type="scientific">Thalictrum thalictroides</name>
    <name type="common">Rue-anemone</name>
    <name type="synonym">Anemone thalictroides</name>
    <dbReference type="NCBI Taxonomy" id="46969"/>
    <lineage>
        <taxon>Eukaryota</taxon>
        <taxon>Viridiplantae</taxon>
        <taxon>Streptophyta</taxon>
        <taxon>Embryophyta</taxon>
        <taxon>Tracheophyta</taxon>
        <taxon>Spermatophyta</taxon>
        <taxon>Magnoliopsida</taxon>
        <taxon>Ranunculales</taxon>
        <taxon>Ranunculaceae</taxon>
        <taxon>Thalictroideae</taxon>
        <taxon>Thalictrum</taxon>
    </lineage>
</organism>
<name>A0A7J6WEM9_THATH</name>
<gene>
    <name evidence="2" type="ORF">FRX31_014507</name>
</gene>
<sequence>MHQYRPPNPNPSYPPPSQFVASQQQPSSLEESLQKFMQVTGQAIQEVKNSTVQNTQAIVKSEHQMG</sequence>
<evidence type="ECO:0000256" key="1">
    <source>
        <dbReference type="SAM" id="MobiDB-lite"/>
    </source>
</evidence>
<evidence type="ECO:0000313" key="3">
    <source>
        <dbReference type="Proteomes" id="UP000554482"/>
    </source>
</evidence>
<feature type="compositionally biased region" description="Pro residues" evidence="1">
    <location>
        <begin position="1"/>
        <end position="17"/>
    </location>
</feature>